<evidence type="ECO:0000256" key="5">
    <source>
        <dbReference type="ARBA" id="ARBA00023136"/>
    </source>
</evidence>
<evidence type="ECO:0000256" key="4">
    <source>
        <dbReference type="ARBA" id="ARBA00022989"/>
    </source>
</evidence>
<evidence type="ECO:0000256" key="3">
    <source>
        <dbReference type="ARBA" id="ARBA00022692"/>
    </source>
</evidence>
<keyword evidence="3 6" id="KW-0812">Transmembrane</keyword>
<dbReference type="CDD" id="cd17417">
    <property type="entry name" value="MFS_NPF5"/>
    <property type="match status" value="1"/>
</dbReference>
<keyword evidence="5 6" id="KW-0472">Membrane</keyword>
<dbReference type="GO" id="GO:0071916">
    <property type="term" value="F:dipeptide transmembrane transporter activity"/>
    <property type="evidence" value="ECO:0007669"/>
    <property type="project" value="InterPro"/>
</dbReference>
<evidence type="ECO:0000256" key="1">
    <source>
        <dbReference type="ARBA" id="ARBA00004141"/>
    </source>
</evidence>
<feature type="transmembrane region" description="Helical" evidence="6">
    <location>
        <begin position="458"/>
        <end position="479"/>
    </location>
</feature>
<comment type="similarity">
    <text evidence="2">Belongs to the major facilitator superfamily. Proton-dependent oligopeptide transporter (POT/PTR) (TC 2.A.17) family.</text>
</comment>
<dbReference type="InterPro" id="IPR000109">
    <property type="entry name" value="POT_fam"/>
</dbReference>
<proteinExistence type="inferred from homology"/>
<comment type="caution">
    <text evidence="7">The sequence shown here is derived from an EMBL/GenBank/DDBJ whole genome shotgun (WGS) entry which is preliminary data.</text>
</comment>
<organism evidence="7 8">
    <name type="scientific">Crotalaria pallida</name>
    <name type="common">Smooth rattlebox</name>
    <name type="synonym">Crotalaria striata</name>
    <dbReference type="NCBI Taxonomy" id="3830"/>
    <lineage>
        <taxon>Eukaryota</taxon>
        <taxon>Viridiplantae</taxon>
        <taxon>Streptophyta</taxon>
        <taxon>Embryophyta</taxon>
        <taxon>Tracheophyta</taxon>
        <taxon>Spermatophyta</taxon>
        <taxon>Magnoliopsida</taxon>
        <taxon>eudicotyledons</taxon>
        <taxon>Gunneridae</taxon>
        <taxon>Pentapetalae</taxon>
        <taxon>rosids</taxon>
        <taxon>fabids</taxon>
        <taxon>Fabales</taxon>
        <taxon>Fabaceae</taxon>
        <taxon>Papilionoideae</taxon>
        <taxon>50 kb inversion clade</taxon>
        <taxon>genistoids sensu lato</taxon>
        <taxon>core genistoids</taxon>
        <taxon>Crotalarieae</taxon>
        <taxon>Crotalaria</taxon>
    </lineage>
</organism>
<dbReference type="Pfam" id="PF00854">
    <property type="entry name" value="PTR2"/>
    <property type="match status" value="1"/>
</dbReference>
<protein>
    <submittedName>
        <fullName evidence="7">Uncharacterized protein</fullName>
    </submittedName>
</protein>
<gene>
    <name evidence="7" type="ORF">RIF29_40173</name>
</gene>
<feature type="transmembrane region" description="Helical" evidence="6">
    <location>
        <begin position="417"/>
        <end position="438"/>
    </location>
</feature>
<accession>A0AAN9E5M6</accession>
<dbReference type="GO" id="GO:0042937">
    <property type="term" value="F:tripeptide transmembrane transporter activity"/>
    <property type="evidence" value="ECO:0007669"/>
    <property type="project" value="InterPro"/>
</dbReference>
<name>A0AAN9E5M6_CROPI</name>
<dbReference type="GO" id="GO:0016020">
    <property type="term" value="C:membrane"/>
    <property type="evidence" value="ECO:0007669"/>
    <property type="project" value="UniProtKB-SubCell"/>
</dbReference>
<feature type="transmembrane region" description="Helical" evidence="6">
    <location>
        <begin position="545"/>
        <end position="565"/>
    </location>
</feature>
<evidence type="ECO:0000256" key="6">
    <source>
        <dbReference type="SAM" id="Phobius"/>
    </source>
</evidence>
<feature type="transmembrane region" description="Helical" evidence="6">
    <location>
        <begin position="377"/>
        <end position="397"/>
    </location>
</feature>
<dbReference type="Gene3D" id="1.20.1250.20">
    <property type="entry name" value="MFS general substrate transporter like domains"/>
    <property type="match status" value="1"/>
</dbReference>
<dbReference type="Proteomes" id="UP001372338">
    <property type="component" value="Unassembled WGS sequence"/>
</dbReference>
<evidence type="ECO:0000256" key="2">
    <source>
        <dbReference type="ARBA" id="ARBA00005982"/>
    </source>
</evidence>
<dbReference type="EMBL" id="JAYWIO010000008">
    <property type="protein sequence ID" value="KAK7245333.1"/>
    <property type="molecule type" value="Genomic_DNA"/>
</dbReference>
<keyword evidence="8" id="KW-1185">Reference proteome</keyword>
<evidence type="ECO:0000313" key="7">
    <source>
        <dbReference type="EMBL" id="KAK7245333.1"/>
    </source>
</evidence>
<dbReference type="PANTHER" id="PTHR11654">
    <property type="entry name" value="OLIGOPEPTIDE TRANSPORTER-RELATED"/>
    <property type="match status" value="1"/>
</dbReference>
<feature type="transmembrane region" description="Helical" evidence="6">
    <location>
        <begin position="197"/>
        <end position="218"/>
    </location>
</feature>
<feature type="transmembrane region" description="Helical" evidence="6">
    <location>
        <begin position="151"/>
        <end position="169"/>
    </location>
</feature>
<sequence>MAMVEEKSSAKEREVYTQDGTVDLKGRPVLRSETGRWKACSFIVAYEMFERMAYYGIASNLVLYLTNKLHQGTVKASTNVTNWVGAVWTMPAVGAYIADAYLGRYWTFIIASGIYLMGMCLLTLTVSLQALRPPPCTEGVAYENCQRASPLQVGIFFLGLYMIAAGTGGTKPNISTMGADQFDDFEPKEKARKFSFFNWWVFFLLFGTIFSNTFMVYIQDNVGWTLGYGIPTFGLVVAILVFLVGTPYYRHKLPSGSPITKILQVFVAALRKWKLHVPYDSKELHELSMEEYARKGIKRIHHSTSLSFLDKAAIKTSQTSTWSLSTVTQVEETKQMLKMLPILITTCIPNTMIAQASTLYIKQGTTLDRSMGPNFEIPPACLIAFVNIFMQLSVVIYDRVFVPSIRRYTNNPRGITMLQRLGIGLVIHVIIMLTACLAEKKRLSVARKNNLLDQHDTLPLTIFILLPQFALTGIADTFVDVAKLEFFYDQAPESMKSLGTSYFTTSQAIGNFFSTFLLSSVTHVTKSHGHKGWILDNLNVSHLDYYYAFLAIVSAINILCFLVAAKLFEYNDDDVTQTKMGLEMHPASTQIHRTTLE</sequence>
<dbReference type="SUPFAM" id="SSF103473">
    <property type="entry name" value="MFS general substrate transporter"/>
    <property type="match status" value="1"/>
</dbReference>
<comment type="subcellular location">
    <subcellularLocation>
        <location evidence="1">Membrane</location>
        <topology evidence="1">Multi-pass membrane protein</topology>
    </subcellularLocation>
</comment>
<dbReference type="InterPro" id="IPR044739">
    <property type="entry name" value="NRT1/PTR"/>
</dbReference>
<feature type="transmembrane region" description="Helical" evidence="6">
    <location>
        <begin position="105"/>
        <end position="131"/>
    </location>
</feature>
<dbReference type="AlphaFoldDB" id="A0AAN9E5M6"/>
<dbReference type="InterPro" id="IPR036259">
    <property type="entry name" value="MFS_trans_sf"/>
</dbReference>
<reference evidence="7 8" key="1">
    <citation type="submission" date="2024-01" db="EMBL/GenBank/DDBJ databases">
        <title>The genomes of 5 underutilized Papilionoideae crops provide insights into root nodulation and disease resistanc.</title>
        <authorList>
            <person name="Yuan L."/>
        </authorList>
    </citation>
    <scope>NUCLEOTIDE SEQUENCE [LARGE SCALE GENOMIC DNA]</scope>
    <source>
        <strain evidence="7">ZHUSHIDOU_FW_LH</strain>
        <tissue evidence="7">Leaf</tissue>
    </source>
</reference>
<keyword evidence="4 6" id="KW-1133">Transmembrane helix</keyword>
<evidence type="ECO:0000313" key="8">
    <source>
        <dbReference type="Proteomes" id="UP001372338"/>
    </source>
</evidence>
<feature type="transmembrane region" description="Helical" evidence="6">
    <location>
        <begin position="230"/>
        <end position="249"/>
    </location>
</feature>